<dbReference type="PANTHER" id="PTHR43605">
    <property type="entry name" value="ACYL-COENZYME A SYNTHETASE"/>
    <property type="match status" value="1"/>
</dbReference>
<dbReference type="EC" id="6.2.1.2" evidence="14"/>
<evidence type="ECO:0000256" key="16">
    <source>
        <dbReference type="SAM" id="MobiDB-lite"/>
    </source>
</evidence>
<evidence type="ECO:0000256" key="6">
    <source>
        <dbReference type="ARBA" id="ARBA00022723"/>
    </source>
</evidence>
<keyword evidence="6" id="KW-0479">Metal-binding</keyword>
<evidence type="ECO:0000256" key="10">
    <source>
        <dbReference type="ARBA" id="ARBA00022842"/>
    </source>
</evidence>
<keyword evidence="10" id="KW-0460">Magnesium</keyword>
<evidence type="ECO:0000313" key="20">
    <source>
        <dbReference type="Proteomes" id="UP000805418"/>
    </source>
</evidence>
<comment type="subcellular location">
    <subcellularLocation>
        <location evidence="3">Mitochondrion</location>
    </subcellularLocation>
</comment>
<evidence type="ECO:0000256" key="14">
    <source>
        <dbReference type="ARBA" id="ARBA00039009"/>
    </source>
</evidence>
<dbReference type="PROSITE" id="PS00455">
    <property type="entry name" value="AMP_BINDING"/>
    <property type="match status" value="1"/>
</dbReference>
<dbReference type="AlphaFoldDB" id="A0A8I3N272"/>
<reference evidence="19" key="3">
    <citation type="submission" date="2025-09" db="UniProtKB">
        <authorList>
            <consortium name="Ensembl"/>
        </authorList>
    </citation>
    <scope>IDENTIFICATION</scope>
    <source>
        <strain evidence="19">Boxer</strain>
    </source>
</reference>
<dbReference type="InterPro" id="IPR000873">
    <property type="entry name" value="AMP-dep_synth/lig_dom"/>
</dbReference>
<evidence type="ECO:0000256" key="13">
    <source>
        <dbReference type="ARBA" id="ARBA00023128"/>
    </source>
</evidence>
<keyword evidence="9" id="KW-0067">ATP-binding</keyword>
<feature type="domain" description="AMP-dependent synthetase/ligase" evidence="17">
    <location>
        <begin position="60"/>
        <end position="427"/>
    </location>
</feature>
<keyword evidence="11" id="KW-0809">Transit peptide</keyword>
<evidence type="ECO:0000256" key="9">
    <source>
        <dbReference type="ARBA" id="ARBA00022840"/>
    </source>
</evidence>
<dbReference type="Gene3D" id="3.40.50.12780">
    <property type="entry name" value="N-terminal domain of ligase-like"/>
    <property type="match status" value="1"/>
</dbReference>
<feature type="compositionally biased region" description="Basic and acidic residues" evidence="16">
    <location>
        <begin position="607"/>
        <end position="626"/>
    </location>
</feature>
<evidence type="ECO:0000256" key="3">
    <source>
        <dbReference type="ARBA" id="ARBA00004173"/>
    </source>
</evidence>
<dbReference type="InterPro" id="IPR045851">
    <property type="entry name" value="AMP-bd_C_sf"/>
</dbReference>
<dbReference type="GO" id="GO:0005524">
    <property type="term" value="F:ATP binding"/>
    <property type="evidence" value="ECO:0007669"/>
    <property type="project" value="UniProtKB-KW"/>
</dbReference>
<dbReference type="Ensembl" id="ENSCAFT00845014063.1">
    <property type="protein sequence ID" value="ENSCAFP00845010899.1"/>
    <property type="gene ID" value="ENSCAFG00845007907.1"/>
</dbReference>
<dbReference type="Proteomes" id="UP000805418">
    <property type="component" value="Chromosome 6"/>
</dbReference>
<comment type="catalytic activity">
    <reaction evidence="15">
        <text>a medium-chain fatty acid + ATP + CoA = a medium-chain fatty acyl-CoA + AMP + diphosphate</text>
        <dbReference type="Rhea" id="RHEA:48340"/>
        <dbReference type="ChEBI" id="CHEBI:30616"/>
        <dbReference type="ChEBI" id="CHEBI:33019"/>
        <dbReference type="ChEBI" id="CHEBI:57287"/>
        <dbReference type="ChEBI" id="CHEBI:59558"/>
        <dbReference type="ChEBI" id="CHEBI:90546"/>
        <dbReference type="ChEBI" id="CHEBI:456215"/>
        <dbReference type="EC" id="6.2.1.2"/>
    </reaction>
    <physiologicalReaction direction="left-to-right" evidence="15">
        <dbReference type="Rhea" id="RHEA:48341"/>
    </physiologicalReaction>
</comment>
<comment type="cofactor">
    <cofactor evidence="1">
        <name>Mn(2+)</name>
        <dbReference type="ChEBI" id="CHEBI:29035"/>
    </cofactor>
</comment>
<evidence type="ECO:0000259" key="18">
    <source>
        <dbReference type="Pfam" id="PF13193"/>
    </source>
</evidence>
<evidence type="ECO:0000256" key="8">
    <source>
        <dbReference type="ARBA" id="ARBA00022832"/>
    </source>
</evidence>
<dbReference type="GO" id="GO:0005759">
    <property type="term" value="C:mitochondrial matrix"/>
    <property type="evidence" value="ECO:0000318"/>
    <property type="project" value="GO_Central"/>
</dbReference>
<keyword evidence="13" id="KW-0496">Mitochondrion</keyword>
<dbReference type="Reactome" id="R-CFA-9749641">
    <property type="pathway name" value="Aspirin ADME"/>
</dbReference>
<dbReference type="GO" id="GO:0006633">
    <property type="term" value="P:fatty acid biosynthetic process"/>
    <property type="evidence" value="ECO:0000318"/>
    <property type="project" value="GO_Central"/>
</dbReference>
<dbReference type="GO" id="GO:0046872">
    <property type="term" value="F:metal ion binding"/>
    <property type="evidence" value="ECO:0007669"/>
    <property type="project" value="UniProtKB-KW"/>
</dbReference>
<dbReference type="GO" id="GO:0031956">
    <property type="term" value="F:medium-chain fatty acid-CoA ligase activity"/>
    <property type="evidence" value="ECO:0007669"/>
    <property type="project" value="UniProtKB-EC"/>
</dbReference>
<reference evidence="19" key="1">
    <citation type="submission" date="2020-03" db="EMBL/GenBank/DDBJ databases">
        <title>Long-read based genome assembly of a Labrador retriever dog.</title>
        <authorList>
            <person name="Eory L."/>
            <person name="Zhang W."/>
            <person name="Schoenebeck J."/>
        </authorList>
    </citation>
    <scope>NUCLEOTIDE SEQUENCE [LARGE SCALE GENOMIC DNA]</scope>
    <source>
        <strain evidence="19">Labrador retriever</strain>
    </source>
</reference>
<dbReference type="GeneTree" id="ENSGT00940000163352"/>
<dbReference type="Reactome" id="R-CFA-177128">
    <property type="pathway name" value="Conjugation of salicylate with glycine"/>
</dbReference>
<keyword evidence="7" id="KW-0547">Nucleotide-binding</keyword>
<dbReference type="GO" id="GO:0015645">
    <property type="term" value="F:fatty acid ligase activity"/>
    <property type="evidence" value="ECO:0000318"/>
    <property type="project" value="GO_Central"/>
</dbReference>
<dbReference type="InterPro" id="IPR020845">
    <property type="entry name" value="AMP-binding_CS"/>
</dbReference>
<organism evidence="19 20">
    <name type="scientific">Canis lupus familiaris</name>
    <name type="common">Dog</name>
    <name type="synonym">Canis familiaris</name>
    <dbReference type="NCBI Taxonomy" id="9615"/>
    <lineage>
        <taxon>Eukaryota</taxon>
        <taxon>Metazoa</taxon>
        <taxon>Chordata</taxon>
        <taxon>Craniata</taxon>
        <taxon>Vertebrata</taxon>
        <taxon>Euteleostomi</taxon>
        <taxon>Mammalia</taxon>
        <taxon>Eutheria</taxon>
        <taxon>Laurasiatheria</taxon>
        <taxon>Carnivora</taxon>
        <taxon>Caniformia</taxon>
        <taxon>Canidae</taxon>
        <taxon>Canis</taxon>
    </lineage>
</organism>
<evidence type="ECO:0000259" key="17">
    <source>
        <dbReference type="Pfam" id="PF00501"/>
    </source>
</evidence>
<dbReference type="InterPro" id="IPR025110">
    <property type="entry name" value="AMP-bd_C"/>
</dbReference>
<feature type="region of interest" description="Disordered" evidence="16">
    <location>
        <begin position="600"/>
        <end position="626"/>
    </location>
</feature>
<evidence type="ECO:0000256" key="15">
    <source>
        <dbReference type="ARBA" id="ARBA00048477"/>
    </source>
</evidence>
<dbReference type="OrthoDB" id="6614653at2759"/>
<evidence type="ECO:0000256" key="1">
    <source>
        <dbReference type="ARBA" id="ARBA00001936"/>
    </source>
</evidence>
<comment type="cofactor">
    <cofactor evidence="2">
        <name>Mg(2+)</name>
        <dbReference type="ChEBI" id="CHEBI:18420"/>
    </cofactor>
</comment>
<dbReference type="Pfam" id="PF00501">
    <property type="entry name" value="AMP-binding"/>
    <property type="match status" value="1"/>
</dbReference>
<evidence type="ECO:0000256" key="12">
    <source>
        <dbReference type="ARBA" id="ARBA00023098"/>
    </source>
</evidence>
<keyword evidence="20" id="KW-1185">Reference proteome</keyword>
<dbReference type="Gene3D" id="3.30.300.30">
    <property type="match status" value="1"/>
</dbReference>
<accession>A0A8I3N272</accession>
<evidence type="ECO:0000313" key="19">
    <source>
        <dbReference type="Ensembl" id="ENSCAFP00845010899.1"/>
    </source>
</evidence>
<dbReference type="SUPFAM" id="SSF56801">
    <property type="entry name" value="Acetyl-CoA synthetase-like"/>
    <property type="match status" value="1"/>
</dbReference>
<gene>
    <name evidence="19" type="primary">LOC479822</name>
</gene>
<dbReference type="FunFam" id="3.40.50.12780:FF:000007">
    <property type="entry name" value="Acyl-coenzyme A synthetase ACSM2A, mitochondrial"/>
    <property type="match status" value="1"/>
</dbReference>
<dbReference type="Reactome" id="R-CFA-177135">
    <property type="pathway name" value="Conjugation of benzoate with glycine"/>
</dbReference>
<dbReference type="GO" id="GO:0004321">
    <property type="term" value="F:fatty-acyl-CoA synthase activity"/>
    <property type="evidence" value="ECO:0000318"/>
    <property type="project" value="GO_Central"/>
</dbReference>
<proteinExistence type="inferred from homology"/>
<name>A0A8I3N272_CANLF</name>
<dbReference type="GO" id="GO:0006637">
    <property type="term" value="P:acyl-CoA metabolic process"/>
    <property type="evidence" value="ECO:0000318"/>
    <property type="project" value="GO_Central"/>
</dbReference>
<dbReference type="Pfam" id="PF13193">
    <property type="entry name" value="AMP-binding_C"/>
    <property type="match status" value="1"/>
</dbReference>
<protein>
    <recommendedName>
        <fullName evidence="14">medium-chain acyl-CoA ligase</fullName>
        <ecNumber evidence="14">6.2.1.2</ecNumber>
    </recommendedName>
</protein>
<sequence>MYWLRKLQGLCILWRTQISSRTVRLHTKQLASLQWGHQEVPPKFNFASDMIDHWASMEKAGKRPPGPALWWVSGDGNELVWNFSQLSELSQQAANVLSGACSLQRGDRVMMVLPRVPEWWLVTLGCMRAGLVFIPGTIQMRTKDILYRLQVSKARAIVAGDEVAQLVDTIASDCPSLKTKLLVSEKSRDGWLDFRTLLREASTTHCCVETGSQEAAAIYFTSGTTGLPKMAEHSHSSLGLKAKMDIGVWTDMQPSDIIWVISDTAWILNILASFLEPWAVGACSFIHLLPKFDPVIILKVLSSYPINNFVGAPIIYQMLIQQDFPSYKFPHLQNCYSGGDALLPDILENWRARTGLDIRELYGQTETGITCRVSKNMKIKPGYLGTAIPHYDVQVLDDKGNVLPPGIEGDIGIRVKPIRPIGIFSGYVDSPEKTAASIRGDFWILGDRAIKDQDGYFRFIGRSDDIINSSGYRIGPSEVENALMEHPAVIETAVISSPDPVRKEVVKAFVVLAPQFLFHNLDQLTKELQQHVKSVTAPYKYPRKVEFVSELPKTNTGKIQRKKLRDKEWKTSRDRRFLMTRQLISVFPWKAQNLTVLDVERRKGRGNKREEKREEERKRKEKLEKE</sequence>
<keyword evidence="8" id="KW-0276">Fatty acid metabolism</keyword>
<evidence type="ECO:0000256" key="2">
    <source>
        <dbReference type="ARBA" id="ARBA00001946"/>
    </source>
</evidence>
<dbReference type="InterPro" id="IPR042099">
    <property type="entry name" value="ANL_N_sf"/>
</dbReference>
<reference evidence="19" key="2">
    <citation type="submission" date="2025-08" db="UniProtKB">
        <authorList>
            <consortium name="Ensembl"/>
        </authorList>
    </citation>
    <scope>IDENTIFICATION</scope>
    <source>
        <strain evidence="19">Boxer</strain>
    </source>
</reference>
<feature type="domain" description="AMP-binding enzyme C-terminal" evidence="18">
    <location>
        <begin position="478"/>
        <end position="558"/>
    </location>
</feature>
<comment type="similarity">
    <text evidence="4">Belongs to the ATP-dependent AMP-binding enzyme family.</text>
</comment>
<evidence type="ECO:0000256" key="7">
    <source>
        <dbReference type="ARBA" id="ARBA00022741"/>
    </source>
</evidence>
<dbReference type="PANTHER" id="PTHR43605:SF3">
    <property type="entry name" value="ACYL-COENZYME A SYNTHETASE ACSM2B, MITOCHONDRIAL"/>
    <property type="match status" value="1"/>
</dbReference>
<keyword evidence="5" id="KW-0436">Ligase</keyword>
<dbReference type="FunFam" id="3.30.300.30:FF:000005">
    <property type="entry name" value="Acyl-coenzyme A synthetase ACSM5, mitochondrial"/>
    <property type="match status" value="1"/>
</dbReference>
<evidence type="ECO:0000256" key="11">
    <source>
        <dbReference type="ARBA" id="ARBA00022946"/>
    </source>
</evidence>
<keyword evidence="12" id="KW-0443">Lipid metabolism</keyword>
<evidence type="ECO:0000256" key="4">
    <source>
        <dbReference type="ARBA" id="ARBA00006432"/>
    </source>
</evidence>
<evidence type="ECO:0000256" key="5">
    <source>
        <dbReference type="ARBA" id="ARBA00022598"/>
    </source>
</evidence>
<dbReference type="InterPro" id="IPR051087">
    <property type="entry name" value="Mitochondrial_ACSM"/>
</dbReference>
<dbReference type="Reactome" id="R-CFA-177162">
    <property type="pathway name" value="Conjugation of phenylacetate with glutamine"/>
</dbReference>